<dbReference type="InterPro" id="IPR011990">
    <property type="entry name" value="TPR-like_helical_dom_sf"/>
</dbReference>
<feature type="compositionally biased region" description="Low complexity" evidence="1">
    <location>
        <begin position="187"/>
        <end position="204"/>
    </location>
</feature>
<evidence type="ECO:0000313" key="2">
    <source>
        <dbReference type="EMBL" id="QBM89287.1"/>
    </source>
</evidence>
<dbReference type="Gene3D" id="1.25.40.10">
    <property type="entry name" value="Tetratricopeptide repeat domain"/>
    <property type="match status" value="1"/>
</dbReference>
<evidence type="ECO:0000256" key="1">
    <source>
        <dbReference type="SAM" id="MobiDB-lite"/>
    </source>
</evidence>
<organism evidence="2 3">
    <name type="scientific">Metschnikowia aff. pulcherrima</name>
    <dbReference type="NCBI Taxonomy" id="2163413"/>
    <lineage>
        <taxon>Eukaryota</taxon>
        <taxon>Fungi</taxon>
        <taxon>Dikarya</taxon>
        <taxon>Ascomycota</taxon>
        <taxon>Saccharomycotina</taxon>
        <taxon>Pichiomycetes</taxon>
        <taxon>Metschnikowiaceae</taxon>
        <taxon>Metschnikowia</taxon>
    </lineage>
</organism>
<evidence type="ECO:0008006" key="4">
    <source>
        <dbReference type="Google" id="ProtNLM"/>
    </source>
</evidence>
<name>A0A4P6XP80_9ASCO</name>
<evidence type="ECO:0000313" key="3">
    <source>
        <dbReference type="Proteomes" id="UP000292447"/>
    </source>
</evidence>
<dbReference type="PANTHER" id="PTHR43628:SF11">
    <property type="entry name" value="PROTEIN DSF2"/>
    <property type="match status" value="1"/>
</dbReference>
<feature type="compositionally biased region" description="Polar residues" evidence="1">
    <location>
        <begin position="148"/>
        <end position="170"/>
    </location>
</feature>
<feature type="compositionally biased region" description="Polar residues" evidence="1">
    <location>
        <begin position="206"/>
        <end position="220"/>
    </location>
</feature>
<dbReference type="InterPro" id="IPR052945">
    <property type="entry name" value="Mitotic_Regulator"/>
</dbReference>
<feature type="region of interest" description="Disordered" evidence="1">
    <location>
        <begin position="148"/>
        <end position="172"/>
    </location>
</feature>
<feature type="region of interest" description="Disordered" evidence="1">
    <location>
        <begin position="187"/>
        <end position="220"/>
    </location>
</feature>
<dbReference type="GO" id="GO:0010972">
    <property type="term" value="P:negative regulation of G2/M transition of mitotic cell cycle"/>
    <property type="evidence" value="ECO:0007669"/>
    <property type="project" value="TreeGrafter"/>
</dbReference>
<proteinExistence type="predicted"/>
<dbReference type="EMBL" id="CP034459">
    <property type="protein sequence ID" value="QBM89287.1"/>
    <property type="molecule type" value="Genomic_DNA"/>
</dbReference>
<reference evidence="3" key="1">
    <citation type="submission" date="2019-03" db="EMBL/GenBank/DDBJ databases">
        <title>Snf2 controls pulcherriminic acid biosynthesis and connects pigmentation and antifungal activity of the yeast Metschnikowia pulcherrima.</title>
        <authorList>
            <person name="Gore-Lloyd D."/>
            <person name="Sumann I."/>
            <person name="Brachmann A.O."/>
            <person name="Schneeberger K."/>
            <person name="Ortiz-Merino R.A."/>
            <person name="Moreno-Beltran M."/>
            <person name="Schlaefli M."/>
            <person name="Kirner P."/>
            <person name="Santos Kron A."/>
            <person name="Wolfe K.H."/>
            <person name="Piel J."/>
            <person name="Ahrens C.H."/>
            <person name="Henk D."/>
            <person name="Freimoser F.M."/>
        </authorList>
    </citation>
    <scope>NUCLEOTIDE SEQUENCE [LARGE SCALE GENOMIC DNA]</scope>
    <source>
        <strain evidence="3">APC 1.2</strain>
    </source>
</reference>
<protein>
    <recommendedName>
        <fullName evidence="4">Protein DSF2</fullName>
    </recommendedName>
</protein>
<dbReference type="STRING" id="2163413.A0A4P6XP80"/>
<sequence>MSHNGHTTPDTTHGAHALSWHRLQAHLARDRELSFAQTLPSSGNLLEREREGESRARIADDNDSIYSFDSVSTSCRLLDRLDLDAEDYNDYDATLRRRESAALLMSIGRSWELPSDELAQALSTDLRLIPIRANSSLGLDRMRSLNRNTVGRTPSQINRAPTQAVPSSFVQPKKNRSFDSLHADIASRQNSSSSLSSTGDSAQSHMLASSSRPNNLRSTNKLATYSPIPESASEFASPSQSIPVKSPLVTRVNTAELGSSLNTKASDSPILAETGSSSESLMSIMNVSSNFDASVETSLKRALAIRAQGNHREASYQLQIIANAPYNYPRAMLLYAKALRIGQGVKLNESQSVKWLCRCILTSHIAEKSPPSSQSFISYISKLASLLPEMLLEMVKMNLGPGNYDPFTLIDYFQAQKQTTKAKLITLNDSDKNYVATAYFLLAQSLIKGQGVKLKDEVTARLFLGKSASLGYGESMALLGELWCSKTKHFKKDYHIASAWLRMGEDLGKLDIGNSWIYKSKYMEQKKK</sequence>
<dbReference type="SUPFAM" id="SSF81901">
    <property type="entry name" value="HCP-like"/>
    <property type="match status" value="1"/>
</dbReference>
<dbReference type="PANTHER" id="PTHR43628">
    <property type="entry name" value="ACTIVATOR OF C KINASE PROTEIN 1-RELATED"/>
    <property type="match status" value="1"/>
</dbReference>
<dbReference type="GO" id="GO:0032153">
    <property type="term" value="C:cell division site"/>
    <property type="evidence" value="ECO:0007669"/>
    <property type="project" value="TreeGrafter"/>
</dbReference>
<keyword evidence="3" id="KW-1185">Reference proteome</keyword>
<gene>
    <name evidence="2" type="ORF">METSCH_D03550</name>
</gene>
<accession>A0A4P6XP80</accession>
<dbReference type="Proteomes" id="UP000292447">
    <property type="component" value="Chromosome IV"/>
</dbReference>
<dbReference type="AlphaFoldDB" id="A0A4P6XP80"/>